<dbReference type="AlphaFoldDB" id="A0A1G6Q131"/>
<evidence type="ECO:0000313" key="2">
    <source>
        <dbReference type="Proteomes" id="UP000199411"/>
    </source>
</evidence>
<organism evidence="1 2">
    <name type="scientific">Desulfurella multipotens</name>
    <dbReference type="NCBI Taxonomy" id="79269"/>
    <lineage>
        <taxon>Bacteria</taxon>
        <taxon>Pseudomonadati</taxon>
        <taxon>Campylobacterota</taxon>
        <taxon>Desulfurellia</taxon>
        <taxon>Desulfurellales</taxon>
        <taxon>Desulfurellaceae</taxon>
        <taxon>Desulfurella</taxon>
    </lineage>
</organism>
<dbReference type="OrthoDB" id="3253436at2"/>
<dbReference type="InterPro" id="IPR004260">
    <property type="entry name" value="Pyr-dimer_DNA_glycosylase"/>
</dbReference>
<dbReference type="Pfam" id="PF03013">
    <property type="entry name" value="Pyr_excise"/>
    <property type="match status" value="1"/>
</dbReference>
<evidence type="ECO:0008006" key="3">
    <source>
        <dbReference type="Google" id="ProtNLM"/>
    </source>
</evidence>
<evidence type="ECO:0000313" key="1">
    <source>
        <dbReference type="EMBL" id="SDC85911.1"/>
    </source>
</evidence>
<gene>
    <name evidence="1" type="ORF">SAMN05660835_01491</name>
</gene>
<reference evidence="2" key="1">
    <citation type="submission" date="2016-10" db="EMBL/GenBank/DDBJ databases">
        <authorList>
            <person name="Varghese N."/>
            <person name="Submissions S."/>
        </authorList>
    </citation>
    <scope>NUCLEOTIDE SEQUENCE [LARGE SCALE GENOMIC DNA]</scope>
    <source>
        <strain evidence="2">DSM 8415</strain>
    </source>
</reference>
<keyword evidence="2" id="KW-1185">Reference proteome</keyword>
<protein>
    <recommendedName>
        <fullName evidence="3">Pyrimidine dimer DNA glycosylase /DNA-(Apurinic or apyrimidinic site) lyase</fullName>
    </recommendedName>
</protein>
<name>A0A1G6Q131_9BACT</name>
<dbReference type="EMBL" id="FMYU01000010">
    <property type="protein sequence ID" value="SDC85911.1"/>
    <property type="molecule type" value="Genomic_DNA"/>
</dbReference>
<accession>A0A1G6Q131</accession>
<dbReference type="RefSeq" id="WP_092129321.1">
    <property type="nucleotide sequence ID" value="NZ_FMYU01000010.1"/>
</dbReference>
<dbReference type="Proteomes" id="UP000199411">
    <property type="component" value="Unassembled WGS sequence"/>
</dbReference>
<proteinExistence type="predicted"/>
<sequence>MRLWSLHPVYLDTKGLLALWREGLLAKKVLLSLTKGYKNHPQLNRFKAYSDPLNAIDSFLYFVYLEARNRNYNFNVSKISTLNLLVEKIPLKRGQLEFEYNHLLNKLKLRDKNRYEFLLKLSSDKISTNPLFYVIEGDIEEWEKTKKA</sequence>